<accession>A0ABD0SCS6</accession>
<dbReference type="Pfam" id="PF00078">
    <property type="entry name" value="RVT_1"/>
    <property type="match status" value="1"/>
</dbReference>
<evidence type="ECO:0000259" key="2">
    <source>
        <dbReference type="PROSITE" id="PS50878"/>
    </source>
</evidence>
<keyword evidence="1" id="KW-0175">Coiled coil</keyword>
<dbReference type="EMBL" id="JBEDNZ010000003">
    <property type="protein sequence ID" value="KAL0849728.1"/>
    <property type="molecule type" value="Genomic_DNA"/>
</dbReference>
<evidence type="ECO:0000256" key="1">
    <source>
        <dbReference type="SAM" id="Coils"/>
    </source>
</evidence>
<proteinExistence type="predicted"/>
<comment type="caution">
    <text evidence="3">The sequence shown here is derived from an EMBL/GenBank/DDBJ whole genome shotgun (WGS) entry which is preliminary data.</text>
</comment>
<evidence type="ECO:0000313" key="5">
    <source>
        <dbReference type="Proteomes" id="UP001549921"/>
    </source>
</evidence>
<name>A0ABD0SCS6_LOXSC</name>
<gene>
    <name evidence="3" type="ORF">ABMA28_010647</name>
    <name evidence="4" type="ORF">ABMA28_011686</name>
</gene>
<organism evidence="3 5">
    <name type="scientific">Loxostege sticticalis</name>
    <name type="common">Beet webworm moth</name>
    <dbReference type="NCBI Taxonomy" id="481309"/>
    <lineage>
        <taxon>Eukaryota</taxon>
        <taxon>Metazoa</taxon>
        <taxon>Ecdysozoa</taxon>
        <taxon>Arthropoda</taxon>
        <taxon>Hexapoda</taxon>
        <taxon>Insecta</taxon>
        <taxon>Pterygota</taxon>
        <taxon>Neoptera</taxon>
        <taxon>Endopterygota</taxon>
        <taxon>Lepidoptera</taxon>
        <taxon>Glossata</taxon>
        <taxon>Ditrysia</taxon>
        <taxon>Pyraloidea</taxon>
        <taxon>Crambidae</taxon>
        <taxon>Pyraustinae</taxon>
        <taxon>Loxostege</taxon>
    </lineage>
</organism>
<dbReference type="EMBL" id="JBEDNZ010000026">
    <property type="protein sequence ID" value="KAL0810526.1"/>
    <property type="molecule type" value="Genomic_DNA"/>
</dbReference>
<dbReference type="InterPro" id="IPR043502">
    <property type="entry name" value="DNA/RNA_pol_sf"/>
</dbReference>
<dbReference type="InterPro" id="IPR000477">
    <property type="entry name" value="RT_dom"/>
</dbReference>
<reference evidence="3 5" key="1">
    <citation type="submission" date="2024-06" db="EMBL/GenBank/DDBJ databases">
        <title>A chromosome-level genome assembly of beet webworm, Loxostege sticticalis.</title>
        <authorList>
            <person name="Zhang Y."/>
        </authorList>
    </citation>
    <scope>NUCLEOTIDE SEQUENCE [LARGE SCALE GENOMIC DNA]</scope>
    <source>
        <strain evidence="3">AQ028</strain>
        <tissue evidence="3">Male pupae</tissue>
    </source>
</reference>
<dbReference type="AlphaFoldDB" id="A0ABD0SCS6"/>
<evidence type="ECO:0000313" key="4">
    <source>
        <dbReference type="EMBL" id="KAL0849728.1"/>
    </source>
</evidence>
<dbReference type="GO" id="GO:0071897">
    <property type="term" value="P:DNA biosynthetic process"/>
    <property type="evidence" value="ECO:0007669"/>
    <property type="project" value="UniProtKB-ARBA"/>
</dbReference>
<feature type="domain" description="Reverse transcriptase" evidence="2">
    <location>
        <begin position="251"/>
        <end position="534"/>
    </location>
</feature>
<protein>
    <recommendedName>
        <fullName evidence="2">Reverse transcriptase domain-containing protein</fullName>
    </recommendedName>
</protein>
<dbReference type="PROSITE" id="PS50878">
    <property type="entry name" value="RT_POL"/>
    <property type="match status" value="1"/>
</dbReference>
<dbReference type="Proteomes" id="UP001549921">
    <property type="component" value="Unassembled WGS sequence"/>
</dbReference>
<dbReference type="PANTHER" id="PTHR33332">
    <property type="entry name" value="REVERSE TRANSCRIPTASE DOMAIN-CONTAINING PROTEIN"/>
    <property type="match status" value="1"/>
</dbReference>
<sequence>MSVHRTPPLTTATEDALGTQIGAKYGSEPMLNTSMDVQEDRTPPNYVFLRNRRPREAELSPSQLQDFKNEMTKLITSFISEQRKEYGIISTSLKSLEQTTSNIELNISLLTLQNEEFKKKIESLESQAKQDREYISLLEDKIEDLQPLLNCTPHPIISVNYVNDYFVCIGANLADTIIKQSESSGHGSVVPKSLNSHLSTFVLLDTDPGEVDSILMSLDSGSAPGWDGISTAFLKHARDFVVPLICRLANLCFSTGVFPGALKRSIVTPVYKSGDRADVGNYRPISVLTSISKIIEKLINNRLVNYLNKFEILSKSQYGFRKGLSTQDAVLDLTSTIVKEVDDGNKCLTVFLDLKKAFDTVSVPILLHRLENIGIRDIALSIFKSYLQHRTQEVKIDTFYSKKALVSFGVPQGSVLGPTLFLIYINELCNLRDVGGRIVSYADDTAIVFKGKTWDAVHAQAEKGLSKVSSWLRDNLLTLNIQKTNYICFTPYSKFQPDSKLQLKIHSCVNSCNQTCICPPIGKVSETKYLGIIIDQRLSWYSHLDLLINRTRKLIWVFKSLRHVMSNKLKNKIYLALAQSILTYCISIWGGACKTHFLDLERAQRSLLKVMYSKPFRFPTKTLYEISGLLTVRKLYILNLILNCHKSLTFVKLTHKRRKHNVAPTPKTRTAFATRQYIAQSTHVYNKVNKLLSIYPMQSHTCKKLLIEWLSLLSYDEVENLITRIC</sequence>
<feature type="coiled-coil region" evidence="1">
    <location>
        <begin position="107"/>
        <end position="141"/>
    </location>
</feature>
<dbReference type="SUPFAM" id="SSF56672">
    <property type="entry name" value="DNA/RNA polymerases"/>
    <property type="match status" value="1"/>
</dbReference>
<dbReference type="CDD" id="cd01650">
    <property type="entry name" value="RT_nLTR_like"/>
    <property type="match status" value="1"/>
</dbReference>
<evidence type="ECO:0000313" key="3">
    <source>
        <dbReference type="EMBL" id="KAL0810526.1"/>
    </source>
</evidence>